<protein>
    <submittedName>
        <fullName evidence="4">Manganese catalase family protein</fullName>
    </submittedName>
</protein>
<organism evidence="4">
    <name type="scientific">Sporolactobacillus sp. Y61</name>
    <dbReference type="NCBI Taxonomy" id="3160863"/>
    <lineage>
        <taxon>Bacteria</taxon>
        <taxon>Bacillati</taxon>
        <taxon>Bacillota</taxon>
        <taxon>Bacilli</taxon>
        <taxon>Bacillales</taxon>
        <taxon>Sporolactobacillaceae</taxon>
        <taxon>Sporolactobacillus</taxon>
    </lineage>
</organism>
<evidence type="ECO:0000256" key="2">
    <source>
        <dbReference type="PIRSR" id="PIRSR607760-1"/>
    </source>
</evidence>
<dbReference type="InterPro" id="IPR007760">
    <property type="entry name" value="Mn_catalase"/>
</dbReference>
<name>A0AAU8IE52_9BACL</name>
<dbReference type="Pfam" id="PF05067">
    <property type="entry name" value="Mn_catalase"/>
    <property type="match status" value="1"/>
</dbReference>
<reference evidence="4" key="1">
    <citation type="submission" date="2024-06" db="EMBL/GenBank/DDBJ databases">
        <authorList>
            <person name="Fan A."/>
            <person name="Zhang F.Y."/>
            <person name="Zhang L."/>
        </authorList>
    </citation>
    <scope>NUCLEOTIDE SEQUENCE</scope>
    <source>
        <strain evidence="4">Y61</strain>
    </source>
</reference>
<dbReference type="InterPro" id="IPR009078">
    <property type="entry name" value="Ferritin-like_SF"/>
</dbReference>
<comment type="similarity">
    <text evidence="1">Belongs to the manganese catalase family.</text>
</comment>
<keyword evidence="2" id="KW-0464">Manganese</keyword>
<comment type="cofactor">
    <cofactor evidence="2">
        <name>Mn(2+)</name>
        <dbReference type="ChEBI" id="CHEBI:29035"/>
    </cofactor>
    <text evidence="2">Binds 2 manganese ions per subunit.</text>
</comment>
<dbReference type="CDD" id="cd01051">
    <property type="entry name" value="Mn_catalase"/>
    <property type="match status" value="1"/>
</dbReference>
<accession>A0AAU8IE52</accession>
<dbReference type="GO" id="GO:0046872">
    <property type="term" value="F:metal ion binding"/>
    <property type="evidence" value="ECO:0007669"/>
    <property type="project" value="UniProtKB-KW"/>
</dbReference>
<gene>
    <name evidence="4" type="ORF">ABNN70_11635</name>
</gene>
<feature type="binding site" evidence="2">
    <location>
        <position position="135"/>
    </location>
    <ligand>
        <name>Mn(2+)</name>
        <dbReference type="ChEBI" id="CHEBI:29035"/>
        <label>1</label>
    </ligand>
</feature>
<sequence length="189" mass="21553">MWYYDKKLQYPVRVSTCNPGLAKFLIEQYGGQDGELAAALRYLNQRYTIPERVMGLLNDIGTEEFAHLEMIATMVYKLTKDATPQQLKEAGLGAHYVNHGKSVYYENAAGQAFNIVGIQSKGDPVADLYEDIAAEEKARATYQWIINVSDDPGLNDALSFLREREIVHSQRFREAVEIIKEDQQKKRVF</sequence>
<feature type="binding site" evidence="2">
    <location>
        <position position="35"/>
    </location>
    <ligand>
        <name>Mn(2+)</name>
        <dbReference type="ChEBI" id="CHEBI:29035"/>
        <label>1</label>
    </ligand>
</feature>
<dbReference type="SUPFAM" id="SSF47240">
    <property type="entry name" value="Ferritin-like"/>
    <property type="match status" value="1"/>
</dbReference>
<proteinExistence type="inferred from homology"/>
<dbReference type="AlphaFoldDB" id="A0AAU8IE52"/>
<dbReference type="Gene3D" id="1.20.1260.10">
    <property type="match status" value="1"/>
</dbReference>
<dbReference type="InterPro" id="IPR039377">
    <property type="entry name" value="Mn_catalase_dom"/>
</dbReference>
<keyword evidence="3" id="KW-0106">Calcium</keyword>
<feature type="binding site" evidence="2">
    <location>
        <position position="64"/>
    </location>
    <ligand>
        <name>Mn(2+)</name>
        <dbReference type="ChEBI" id="CHEBI:29035"/>
        <label>1</label>
    </ligand>
</feature>
<feature type="binding site" evidence="2">
    <location>
        <position position="168"/>
    </location>
    <ligand>
        <name>Mn(2+)</name>
        <dbReference type="ChEBI" id="CHEBI:29035"/>
        <label>1</label>
    </ligand>
</feature>
<feature type="binding site" evidence="3">
    <location>
        <position position="59"/>
    </location>
    <ligand>
        <name>Ca(2+)</name>
        <dbReference type="ChEBI" id="CHEBI:29108"/>
    </ligand>
</feature>
<keyword evidence="2" id="KW-0479">Metal-binding</keyword>
<comment type="cofactor">
    <cofactor evidence="3">
        <name>Ca(2+)</name>
        <dbReference type="ChEBI" id="CHEBI:29108"/>
    </cofactor>
    <text evidence="3">Binds 1 Ca(2+) ion per subunit.</text>
</comment>
<evidence type="ECO:0000313" key="4">
    <source>
        <dbReference type="EMBL" id="XCJ16321.1"/>
    </source>
</evidence>
<dbReference type="RefSeq" id="WP_129928934.1">
    <property type="nucleotide sequence ID" value="NZ_CP159510.1"/>
</dbReference>
<evidence type="ECO:0000256" key="1">
    <source>
        <dbReference type="ARBA" id="ARBA00007644"/>
    </source>
</evidence>
<dbReference type="EMBL" id="CP159510">
    <property type="protein sequence ID" value="XCJ16321.1"/>
    <property type="molecule type" value="Genomic_DNA"/>
</dbReference>
<evidence type="ECO:0000256" key="3">
    <source>
        <dbReference type="PIRSR" id="PIRSR607760-2"/>
    </source>
</evidence>
<dbReference type="InterPro" id="IPR012347">
    <property type="entry name" value="Ferritin-like"/>
</dbReference>
<feature type="binding site" evidence="2">
    <location>
        <position position="67"/>
    </location>
    <ligand>
        <name>Mn(2+)</name>
        <dbReference type="ChEBI" id="CHEBI:29035"/>
        <label>1</label>
    </ligand>
</feature>